<feature type="region of interest" description="Disordered" evidence="1">
    <location>
        <begin position="224"/>
        <end position="243"/>
    </location>
</feature>
<dbReference type="OMA" id="RTENHNE"/>
<accession>B4J619</accession>
<evidence type="ECO:0000313" key="2">
    <source>
        <dbReference type="EMBL" id="EDW01877.1"/>
    </source>
</evidence>
<evidence type="ECO:0000313" key="3">
    <source>
        <dbReference type="Proteomes" id="UP000001070"/>
    </source>
</evidence>
<feature type="compositionally biased region" description="Polar residues" evidence="1">
    <location>
        <begin position="1"/>
        <end position="11"/>
    </location>
</feature>
<dbReference type="EMBL" id="CH916367">
    <property type="protein sequence ID" value="EDW01877.1"/>
    <property type="molecule type" value="Genomic_DNA"/>
</dbReference>
<feature type="compositionally biased region" description="Low complexity" evidence="1">
    <location>
        <begin position="57"/>
        <end position="67"/>
    </location>
</feature>
<feature type="compositionally biased region" description="Low complexity" evidence="1">
    <location>
        <begin position="12"/>
        <end position="23"/>
    </location>
</feature>
<dbReference type="AlphaFoldDB" id="B4J619"/>
<dbReference type="eggNOG" id="KOG0586">
    <property type="taxonomic scope" value="Eukaryota"/>
</dbReference>
<dbReference type="InParanoid" id="B4J619"/>
<name>B4J619_DROGR</name>
<dbReference type="HOGENOM" id="CLU_752875_0_0_1"/>
<dbReference type="STRING" id="7222.B4J619"/>
<reference evidence="2 3" key="1">
    <citation type="journal article" date="2007" name="Nature">
        <title>Evolution of genes and genomes on the Drosophila phylogeny.</title>
        <authorList>
            <consortium name="Drosophila 12 Genomes Consortium"/>
            <person name="Clark A.G."/>
            <person name="Eisen M.B."/>
            <person name="Smith D.R."/>
            <person name="Bergman C.M."/>
            <person name="Oliver B."/>
            <person name="Markow T.A."/>
            <person name="Kaufman T.C."/>
            <person name="Kellis M."/>
            <person name="Gelbart W."/>
            <person name="Iyer V.N."/>
            <person name="Pollard D.A."/>
            <person name="Sackton T.B."/>
            <person name="Larracuente A.M."/>
            <person name="Singh N.D."/>
            <person name="Abad J.P."/>
            <person name="Abt D.N."/>
            <person name="Adryan B."/>
            <person name="Aguade M."/>
            <person name="Akashi H."/>
            <person name="Anderson W.W."/>
            <person name="Aquadro C.F."/>
            <person name="Ardell D.H."/>
            <person name="Arguello R."/>
            <person name="Artieri C.G."/>
            <person name="Barbash D.A."/>
            <person name="Barker D."/>
            <person name="Barsanti P."/>
            <person name="Batterham P."/>
            <person name="Batzoglou S."/>
            <person name="Begun D."/>
            <person name="Bhutkar A."/>
            <person name="Blanco E."/>
            <person name="Bosak S.A."/>
            <person name="Bradley R.K."/>
            <person name="Brand A.D."/>
            <person name="Brent M.R."/>
            <person name="Brooks A.N."/>
            <person name="Brown R.H."/>
            <person name="Butlin R.K."/>
            <person name="Caggese C."/>
            <person name="Calvi B.R."/>
            <person name="Bernardo de Carvalho A."/>
            <person name="Caspi A."/>
            <person name="Castrezana S."/>
            <person name="Celniker S.E."/>
            <person name="Chang J.L."/>
            <person name="Chapple C."/>
            <person name="Chatterji S."/>
            <person name="Chinwalla A."/>
            <person name="Civetta A."/>
            <person name="Clifton S.W."/>
            <person name="Comeron J.M."/>
            <person name="Costello J.C."/>
            <person name="Coyne J.A."/>
            <person name="Daub J."/>
            <person name="David R.G."/>
            <person name="Delcher A.L."/>
            <person name="Delehaunty K."/>
            <person name="Do C.B."/>
            <person name="Ebling H."/>
            <person name="Edwards K."/>
            <person name="Eickbush T."/>
            <person name="Evans J.D."/>
            <person name="Filipski A."/>
            <person name="Findeiss S."/>
            <person name="Freyhult E."/>
            <person name="Fulton L."/>
            <person name="Fulton R."/>
            <person name="Garcia A.C."/>
            <person name="Gardiner A."/>
            <person name="Garfield D.A."/>
            <person name="Garvin B.E."/>
            <person name="Gibson G."/>
            <person name="Gilbert D."/>
            <person name="Gnerre S."/>
            <person name="Godfrey J."/>
            <person name="Good R."/>
            <person name="Gotea V."/>
            <person name="Gravely B."/>
            <person name="Greenberg A.J."/>
            <person name="Griffiths-Jones S."/>
            <person name="Gross S."/>
            <person name="Guigo R."/>
            <person name="Gustafson E.A."/>
            <person name="Haerty W."/>
            <person name="Hahn M.W."/>
            <person name="Halligan D.L."/>
            <person name="Halpern A.L."/>
            <person name="Halter G.M."/>
            <person name="Han M.V."/>
            <person name="Heger A."/>
            <person name="Hillier L."/>
            <person name="Hinrichs A.S."/>
            <person name="Holmes I."/>
            <person name="Hoskins R.A."/>
            <person name="Hubisz M.J."/>
            <person name="Hultmark D."/>
            <person name="Huntley M.A."/>
            <person name="Jaffe D.B."/>
            <person name="Jagadeeshan S."/>
            <person name="Jeck W.R."/>
            <person name="Johnson J."/>
            <person name="Jones C.D."/>
            <person name="Jordan W.C."/>
            <person name="Karpen G.H."/>
            <person name="Kataoka E."/>
            <person name="Keightley P.D."/>
            <person name="Kheradpour P."/>
            <person name="Kirkness E.F."/>
            <person name="Koerich L.B."/>
            <person name="Kristiansen K."/>
            <person name="Kudrna D."/>
            <person name="Kulathinal R.J."/>
            <person name="Kumar S."/>
            <person name="Kwok R."/>
            <person name="Lander E."/>
            <person name="Langley C.H."/>
            <person name="Lapoint R."/>
            <person name="Lazzaro B.P."/>
            <person name="Lee S.J."/>
            <person name="Levesque L."/>
            <person name="Li R."/>
            <person name="Lin C.F."/>
            <person name="Lin M.F."/>
            <person name="Lindblad-Toh K."/>
            <person name="Llopart A."/>
            <person name="Long M."/>
            <person name="Low L."/>
            <person name="Lozovsky E."/>
            <person name="Lu J."/>
            <person name="Luo M."/>
            <person name="Machado C.A."/>
            <person name="Makalowski W."/>
            <person name="Marzo M."/>
            <person name="Matsuda M."/>
            <person name="Matzkin L."/>
            <person name="McAllister B."/>
            <person name="McBride C.S."/>
            <person name="McKernan B."/>
            <person name="McKernan K."/>
            <person name="Mendez-Lago M."/>
            <person name="Minx P."/>
            <person name="Mollenhauer M.U."/>
            <person name="Montooth K."/>
            <person name="Mount S.M."/>
            <person name="Mu X."/>
            <person name="Myers E."/>
            <person name="Negre B."/>
            <person name="Newfeld S."/>
            <person name="Nielsen R."/>
            <person name="Noor M.A."/>
            <person name="O'Grady P."/>
            <person name="Pachter L."/>
            <person name="Papaceit M."/>
            <person name="Parisi M.J."/>
            <person name="Parisi M."/>
            <person name="Parts L."/>
            <person name="Pedersen J.S."/>
            <person name="Pesole G."/>
            <person name="Phillippy A.M."/>
            <person name="Ponting C.P."/>
            <person name="Pop M."/>
            <person name="Porcelli D."/>
            <person name="Powell J.R."/>
            <person name="Prohaska S."/>
            <person name="Pruitt K."/>
            <person name="Puig M."/>
            <person name="Quesneville H."/>
            <person name="Ram K.R."/>
            <person name="Rand D."/>
            <person name="Rasmussen M.D."/>
            <person name="Reed L.K."/>
            <person name="Reenan R."/>
            <person name="Reily A."/>
            <person name="Remington K.A."/>
            <person name="Rieger T.T."/>
            <person name="Ritchie M.G."/>
            <person name="Robin C."/>
            <person name="Rogers Y.H."/>
            <person name="Rohde C."/>
            <person name="Rozas J."/>
            <person name="Rubenfield M.J."/>
            <person name="Ruiz A."/>
            <person name="Russo S."/>
            <person name="Salzberg S.L."/>
            <person name="Sanchez-Gracia A."/>
            <person name="Saranga D.J."/>
            <person name="Sato H."/>
            <person name="Schaeffer S.W."/>
            <person name="Schatz M.C."/>
            <person name="Schlenke T."/>
            <person name="Schwartz R."/>
            <person name="Segarra C."/>
            <person name="Singh R.S."/>
            <person name="Sirot L."/>
            <person name="Sirota M."/>
            <person name="Sisneros N.B."/>
            <person name="Smith C.D."/>
            <person name="Smith T.F."/>
            <person name="Spieth J."/>
            <person name="Stage D.E."/>
            <person name="Stark A."/>
            <person name="Stephan W."/>
            <person name="Strausberg R.L."/>
            <person name="Strempel S."/>
            <person name="Sturgill D."/>
            <person name="Sutton G."/>
            <person name="Sutton G.G."/>
            <person name="Tao W."/>
            <person name="Teichmann S."/>
            <person name="Tobari Y.N."/>
            <person name="Tomimura Y."/>
            <person name="Tsolas J.M."/>
            <person name="Valente V.L."/>
            <person name="Venter E."/>
            <person name="Venter J.C."/>
            <person name="Vicario S."/>
            <person name="Vieira F.G."/>
            <person name="Vilella A.J."/>
            <person name="Villasante A."/>
            <person name="Walenz B."/>
            <person name="Wang J."/>
            <person name="Wasserman M."/>
            <person name="Watts T."/>
            <person name="Wilson D."/>
            <person name="Wilson R.K."/>
            <person name="Wing R.A."/>
            <person name="Wolfner M.F."/>
            <person name="Wong A."/>
            <person name="Wong G.K."/>
            <person name="Wu C.I."/>
            <person name="Wu G."/>
            <person name="Yamamoto D."/>
            <person name="Yang H.P."/>
            <person name="Yang S.P."/>
            <person name="Yorke J.A."/>
            <person name="Yoshida K."/>
            <person name="Zdobnov E."/>
            <person name="Zhang P."/>
            <person name="Zhang Y."/>
            <person name="Zimin A.V."/>
            <person name="Baldwin J."/>
            <person name="Abdouelleil A."/>
            <person name="Abdulkadir J."/>
            <person name="Abebe A."/>
            <person name="Abera B."/>
            <person name="Abreu J."/>
            <person name="Acer S.C."/>
            <person name="Aftuck L."/>
            <person name="Alexander A."/>
            <person name="An P."/>
            <person name="Anderson E."/>
            <person name="Anderson S."/>
            <person name="Arachi H."/>
            <person name="Azer M."/>
            <person name="Bachantsang P."/>
            <person name="Barry A."/>
            <person name="Bayul T."/>
            <person name="Berlin A."/>
            <person name="Bessette D."/>
            <person name="Bloom T."/>
            <person name="Blye J."/>
            <person name="Boguslavskiy L."/>
            <person name="Bonnet C."/>
            <person name="Boukhgalter B."/>
            <person name="Bourzgui I."/>
            <person name="Brown A."/>
            <person name="Cahill P."/>
            <person name="Channer S."/>
            <person name="Cheshatsang Y."/>
            <person name="Chuda L."/>
            <person name="Citroen M."/>
            <person name="Collymore A."/>
            <person name="Cooke P."/>
            <person name="Costello M."/>
            <person name="D'Aco K."/>
            <person name="Daza R."/>
            <person name="De Haan G."/>
            <person name="DeGray S."/>
            <person name="DeMaso C."/>
            <person name="Dhargay N."/>
            <person name="Dooley K."/>
            <person name="Dooley E."/>
            <person name="Doricent M."/>
            <person name="Dorje P."/>
            <person name="Dorjee K."/>
            <person name="Dupes A."/>
            <person name="Elong R."/>
            <person name="Falk J."/>
            <person name="Farina A."/>
            <person name="Faro S."/>
            <person name="Ferguson D."/>
            <person name="Fisher S."/>
            <person name="Foley C.D."/>
            <person name="Franke A."/>
            <person name="Friedrich D."/>
            <person name="Gadbois L."/>
            <person name="Gearin G."/>
            <person name="Gearin C.R."/>
            <person name="Giannoukos G."/>
            <person name="Goode T."/>
            <person name="Graham J."/>
            <person name="Grandbois E."/>
            <person name="Grewal S."/>
            <person name="Gyaltsen K."/>
            <person name="Hafez N."/>
            <person name="Hagos B."/>
            <person name="Hall J."/>
            <person name="Henson C."/>
            <person name="Hollinger A."/>
            <person name="Honan T."/>
            <person name="Huard M.D."/>
            <person name="Hughes L."/>
            <person name="Hurhula B."/>
            <person name="Husby M.E."/>
            <person name="Kamat A."/>
            <person name="Kanga B."/>
            <person name="Kashin S."/>
            <person name="Khazanovich D."/>
            <person name="Kisner P."/>
            <person name="Lance K."/>
            <person name="Lara M."/>
            <person name="Lee W."/>
            <person name="Lennon N."/>
            <person name="Letendre F."/>
            <person name="LeVine R."/>
            <person name="Lipovsky A."/>
            <person name="Liu X."/>
            <person name="Liu J."/>
            <person name="Liu S."/>
            <person name="Lokyitsang T."/>
            <person name="Lokyitsang Y."/>
            <person name="Lubonja R."/>
            <person name="Lui A."/>
            <person name="MacDonald P."/>
            <person name="Magnisalis V."/>
            <person name="Maru K."/>
            <person name="Matthews C."/>
            <person name="McCusker W."/>
            <person name="McDonough S."/>
            <person name="Mehta T."/>
            <person name="Meldrim J."/>
            <person name="Meneus L."/>
            <person name="Mihai O."/>
            <person name="Mihalev A."/>
            <person name="Mihova T."/>
            <person name="Mittelman R."/>
            <person name="Mlenga V."/>
            <person name="Montmayeur A."/>
            <person name="Mulrain L."/>
            <person name="Navidi A."/>
            <person name="Naylor J."/>
            <person name="Negash T."/>
            <person name="Nguyen T."/>
            <person name="Nguyen N."/>
            <person name="Nicol R."/>
            <person name="Norbu C."/>
            <person name="Norbu N."/>
            <person name="Novod N."/>
            <person name="O'Neill B."/>
            <person name="Osman S."/>
            <person name="Markiewicz E."/>
            <person name="Oyono O.L."/>
            <person name="Patti C."/>
            <person name="Phunkhang P."/>
            <person name="Pierre F."/>
            <person name="Priest M."/>
            <person name="Raghuraman S."/>
            <person name="Rege F."/>
            <person name="Reyes R."/>
            <person name="Rise C."/>
            <person name="Rogov P."/>
            <person name="Ross K."/>
            <person name="Ryan E."/>
            <person name="Settipalli S."/>
            <person name="Shea T."/>
            <person name="Sherpa N."/>
            <person name="Shi L."/>
            <person name="Shih D."/>
            <person name="Sparrow T."/>
            <person name="Spaulding J."/>
            <person name="Stalker J."/>
            <person name="Stange-Thomann N."/>
            <person name="Stavropoulos S."/>
            <person name="Stone C."/>
            <person name="Strader C."/>
            <person name="Tesfaye S."/>
            <person name="Thomson T."/>
            <person name="Thoulutsang Y."/>
            <person name="Thoulutsang D."/>
            <person name="Topham K."/>
            <person name="Topping I."/>
            <person name="Tsamla T."/>
            <person name="Vassiliev H."/>
            <person name="Vo A."/>
            <person name="Wangchuk T."/>
            <person name="Wangdi T."/>
            <person name="Weiand M."/>
            <person name="Wilkinson J."/>
            <person name="Wilson A."/>
            <person name="Yadav S."/>
            <person name="Young G."/>
            <person name="Yu Q."/>
            <person name="Zembek L."/>
            <person name="Zhong D."/>
            <person name="Zimmer A."/>
            <person name="Zwirko Z."/>
            <person name="Jaffe D.B."/>
            <person name="Alvarez P."/>
            <person name="Brockman W."/>
            <person name="Butler J."/>
            <person name="Chin C."/>
            <person name="Gnerre S."/>
            <person name="Grabherr M."/>
            <person name="Kleber M."/>
            <person name="Mauceli E."/>
            <person name="MacCallum I."/>
        </authorList>
    </citation>
    <scope>NUCLEOTIDE SEQUENCE [LARGE SCALE GENOMIC DNA]</scope>
    <source>
        <strain evidence="3">Tucson 15287-2541.00</strain>
    </source>
</reference>
<feature type="compositionally biased region" description="Polar residues" evidence="1">
    <location>
        <begin position="232"/>
        <end position="243"/>
    </location>
</feature>
<dbReference type="Proteomes" id="UP000001070">
    <property type="component" value="Unassembled WGS sequence"/>
</dbReference>
<organism evidence="3">
    <name type="scientific">Drosophila grimshawi</name>
    <name type="common">Hawaiian fruit fly</name>
    <name type="synonym">Idiomyia grimshawi</name>
    <dbReference type="NCBI Taxonomy" id="7222"/>
    <lineage>
        <taxon>Eukaryota</taxon>
        <taxon>Metazoa</taxon>
        <taxon>Ecdysozoa</taxon>
        <taxon>Arthropoda</taxon>
        <taxon>Hexapoda</taxon>
        <taxon>Insecta</taxon>
        <taxon>Pterygota</taxon>
        <taxon>Neoptera</taxon>
        <taxon>Endopterygota</taxon>
        <taxon>Diptera</taxon>
        <taxon>Brachycera</taxon>
        <taxon>Muscomorpha</taxon>
        <taxon>Ephydroidea</taxon>
        <taxon>Drosophilidae</taxon>
        <taxon>Drosophila</taxon>
        <taxon>Hawaiian Drosophila</taxon>
    </lineage>
</organism>
<protein>
    <submittedName>
        <fullName evidence="2">GH20209</fullName>
    </submittedName>
</protein>
<feature type="compositionally biased region" description="Basic residues" evidence="1">
    <location>
        <begin position="42"/>
        <end position="51"/>
    </location>
</feature>
<evidence type="ECO:0000256" key="1">
    <source>
        <dbReference type="SAM" id="MobiDB-lite"/>
    </source>
</evidence>
<sequence length="365" mass="40330">MGQTTSQRQTTHSSSSSSNNHNNNNKDESSTAAATQFANRRLSARKSKSSKHTTLVQQQQQQQQEQQESLDKDDLSILRDSFLRNGSIMRKNTNDPQRRPITISEPGGGNINVQADVTGSEVVNNSSTSNLMSFQRPLDCSGKVEDVAAASTAPTENRNEFYIVGDGYHKTDYCHYRSPNGNYHKLPSDSFHKMSEGCFVRMPDGIFRRLELPARAQQILSRRASKLDDISGSESNDNRPNNVKQQLLKFLKRSKSHTPATIAKLQKDKDDARLERKQRLSNAMRQKALELKTTTAKGAKMCTPSNKIVVTMIENGGLPIVATSKADRPKTKDLAAIAAADKARSSRVCMGVKGDVAEFSKAVKS</sequence>
<keyword evidence="3" id="KW-1185">Reference proteome</keyword>
<feature type="region of interest" description="Disordered" evidence="1">
    <location>
        <begin position="1"/>
        <end position="111"/>
    </location>
</feature>
<gene>
    <name evidence="2" type="primary">Dgri\GH20209</name>
    <name evidence="2" type="ORF">Dgri_GH20209</name>
</gene>
<proteinExistence type="predicted"/>
<dbReference type="PhylomeDB" id="B4J619"/>